<accession>A0A2X0M2C5</accession>
<dbReference type="EMBL" id="FQNC01000043">
    <property type="protein sequence ID" value="SGY44255.1"/>
    <property type="molecule type" value="Genomic_DNA"/>
</dbReference>
<dbReference type="AlphaFoldDB" id="A0A2X0M2C5"/>
<protein>
    <submittedName>
        <fullName evidence="1">BQ5605_C001g00133 protein</fullName>
    </submittedName>
</protein>
<proteinExistence type="predicted"/>
<gene>
    <name evidence="1" type="primary">BQ5605_C001g00133</name>
    <name evidence="1" type="ORF">BQ5605_C001G00133</name>
</gene>
<reference evidence="1 2" key="1">
    <citation type="submission" date="2016-11" db="EMBL/GenBank/DDBJ databases">
        <authorList>
            <person name="Jaros S."/>
            <person name="Januszkiewicz K."/>
            <person name="Wedrychowicz H."/>
        </authorList>
    </citation>
    <scope>NUCLEOTIDE SEQUENCE [LARGE SCALE GENOMIC DNA]</scope>
</reference>
<dbReference type="Proteomes" id="UP000249464">
    <property type="component" value="Unassembled WGS sequence"/>
</dbReference>
<organism evidence="1 2">
    <name type="scientific">Microbotryum silenes-dioicae</name>
    <dbReference type="NCBI Taxonomy" id="796604"/>
    <lineage>
        <taxon>Eukaryota</taxon>
        <taxon>Fungi</taxon>
        <taxon>Dikarya</taxon>
        <taxon>Basidiomycota</taxon>
        <taxon>Pucciniomycotina</taxon>
        <taxon>Microbotryomycetes</taxon>
        <taxon>Microbotryales</taxon>
        <taxon>Microbotryaceae</taxon>
        <taxon>Microbotryum</taxon>
    </lineage>
</organism>
<evidence type="ECO:0000313" key="2">
    <source>
        <dbReference type="Proteomes" id="UP000249464"/>
    </source>
</evidence>
<name>A0A2X0M2C5_9BASI</name>
<sequence length="73" mass="8003">MGPGAFFKIHSTKHVFLHQTSNYRTVSIIAAARLTMVGNQISLPLPCCIKVALLCDGNRCGICMCSPRIVLRQ</sequence>
<keyword evidence="2" id="KW-1185">Reference proteome</keyword>
<evidence type="ECO:0000313" key="1">
    <source>
        <dbReference type="EMBL" id="SGY44255.1"/>
    </source>
</evidence>